<dbReference type="InterPro" id="IPR045426">
    <property type="entry name" value="ADYC"/>
</dbReference>
<dbReference type="RefSeq" id="WP_271999183.1">
    <property type="nucleotide sequence ID" value="NZ_JAQNDN010000007.1"/>
</dbReference>
<sequence>MLCAFIHRFTVACPLVFALVACDDDALSAADDGSEIEFRTCPPSCTGGDWGNTSYAGEWSLANINTAFGLPATNWLDDDESSATLLGAQGMFQGVYSNASLVDVTADGELRLHFQVCSGTGCTLVPQGGAQVVGAKLHFLMGDCGTSDEYWVQVESYEATTINGKPGHAYVLTTNAPNASQPFPDEPLALCYGTSPSPYSPRSVFLPGVHLDPNSLTIDAATGGAIIACETGAAGKIVLGYGYHPTDLATPNRYTGALKMTTGDICGLGHSYTSPGRLISINDSLGINTWSSSLTVREGDYDHTGMICRGQAFRGPEGVQLADMVLQAPCLQEMPLCDSTLTQPGPSTSTFGVKVEGGVM</sequence>
<comment type="caution">
    <text evidence="3">The sequence shown here is derived from an EMBL/GenBank/DDBJ whole genome shotgun (WGS) entry which is preliminary data.</text>
</comment>
<protein>
    <submittedName>
        <fullName evidence="3">ADYC domain-containing protein</fullName>
    </submittedName>
</protein>
<name>A0ABT5B8M0_9BACT</name>
<dbReference type="Pfam" id="PF20032">
    <property type="entry name" value="ADYC"/>
    <property type="match status" value="1"/>
</dbReference>
<feature type="chain" id="PRO_5047216202" evidence="1">
    <location>
        <begin position="19"/>
        <end position="360"/>
    </location>
</feature>
<reference evidence="3 4" key="1">
    <citation type="submission" date="2022-11" db="EMBL/GenBank/DDBJ databases">
        <title>Minimal conservation of predation-associated metabolite biosynthetic gene clusters underscores biosynthetic potential of Myxococcota including descriptions for ten novel species: Archangium lansinium sp. nov., Myxococcus landrumus sp. nov., Nannocystis bai.</title>
        <authorList>
            <person name="Ahearne A."/>
            <person name="Stevens C."/>
            <person name="Dowd S."/>
        </authorList>
    </citation>
    <scope>NUCLEOTIDE SEQUENCE [LARGE SCALE GENOMIC DNA]</scope>
    <source>
        <strain evidence="3 4">NCELM</strain>
    </source>
</reference>
<proteinExistence type="predicted"/>
<feature type="signal peptide" evidence="1">
    <location>
        <begin position="1"/>
        <end position="18"/>
    </location>
</feature>
<dbReference type="EMBL" id="JAQNDN010000007">
    <property type="protein sequence ID" value="MDC0669366.1"/>
    <property type="molecule type" value="Genomic_DNA"/>
</dbReference>
<evidence type="ECO:0000256" key="1">
    <source>
        <dbReference type="SAM" id="SignalP"/>
    </source>
</evidence>
<evidence type="ECO:0000259" key="2">
    <source>
        <dbReference type="Pfam" id="PF20032"/>
    </source>
</evidence>
<keyword evidence="4" id="KW-1185">Reference proteome</keyword>
<gene>
    <name evidence="3" type="ORF">POL58_16550</name>
</gene>
<evidence type="ECO:0000313" key="3">
    <source>
        <dbReference type="EMBL" id="MDC0669366.1"/>
    </source>
</evidence>
<dbReference type="Proteomes" id="UP001217838">
    <property type="component" value="Unassembled WGS sequence"/>
</dbReference>
<accession>A0ABT5B8M0</accession>
<evidence type="ECO:0000313" key="4">
    <source>
        <dbReference type="Proteomes" id="UP001217838"/>
    </source>
</evidence>
<keyword evidence="1" id="KW-0732">Signal</keyword>
<organism evidence="3 4">
    <name type="scientific">Nannocystis radixulma</name>
    <dbReference type="NCBI Taxonomy" id="2995305"/>
    <lineage>
        <taxon>Bacteria</taxon>
        <taxon>Pseudomonadati</taxon>
        <taxon>Myxococcota</taxon>
        <taxon>Polyangia</taxon>
        <taxon>Nannocystales</taxon>
        <taxon>Nannocystaceae</taxon>
        <taxon>Nannocystis</taxon>
    </lineage>
</organism>
<feature type="domain" description="ADYC" evidence="2">
    <location>
        <begin position="129"/>
        <end position="308"/>
    </location>
</feature>